<evidence type="ECO:0000256" key="1">
    <source>
        <dbReference type="SAM" id="Phobius"/>
    </source>
</evidence>
<dbReference type="RefSeq" id="WP_350402634.1">
    <property type="nucleotide sequence ID" value="NZ_JBELOE010000265.1"/>
</dbReference>
<accession>A0ABV1RKR0</accession>
<dbReference type="Proteomes" id="UP001467690">
    <property type="component" value="Unassembled WGS sequence"/>
</dbReference>
<dbReference type="EMBL" id="JBELOE010000265">
    <property type="protein sequence ID" value="MER2493469.1"/>
    <property type="molecule type" value="Genomic_DNA"/>
</dbReference>
<comment type="caution">
    <text evidence="2">The sequence shown here is derived from an EMBL/GenBank/DDBJ whole genome shotgun (WGS) entry which is preliminary data.</text>
</comment>
<feature type="transmembrane region" description="Helical" evidence="1">
    <location>
        <begin position="60"/>
        <end position="90"/>
    </location>
</feature>
<feature type="transmembrane region" description="Helical" evidence="1">
    <location>
        <begin position="96"/>
        <end position="119"/>
    </location>
</feature>
<evidence type="ECO:0000313" key="3">
    <source>
        <dbReference type="Proteomes" id="UP001467690"/>
    </source>
</evidence>
<proteinExistence type="predicted"/>
<keyword evidence="1" id="KW-0812">Transmembrane</keyword>
<evidence type="ECO:0008006" key="4">
    <source>
        <dbReference type="Google" id="ProtNLM"/>
    </source>
</evidence>
<name>A0ABV1RKR0_9ALTE</name>
<reference evidence="2 3" key="1">
    <citation type="submission" date="2024-06" db="EMBL/GenBank/DDBJ databases">
        <authorList>
            <person name="Chen R.Y."/>
        </authorList>
    </citation>
    <scope>NUCLEOTIDE SEQUENCE [LARGE SCALE GENOMIC DNA]</scope>
    <source>
        <strain evidence="2 3">D2</strain>
    </source>
</reference>
<organism evidence="2 3">
    <name type="scientific">Catenovulum sediminis</name>
    <dbReference type="NCBI Taxonomy" id="1740262"/>
    <lineage>
        <taxon>Bacteria</taxon>
        <taxon>Pseudomonadati</taxon>
        <taxon>Pseudomonadota</taxon>
        <taxon>Gammaproteobacteria</taxon>
        <taxon>Alteromonadales</taxon>
        <taxon>Alteromonadaceae</taxon>
        <taxon>Catenovulum</taxon>
    </lineage>
</organism>
<gene>
    <name evidence="2" type="ORF">ABS311_16445</name>
</gene>
<keyword evidence="3" id="KW-1185">Reference proteome</keyword>
<protein>
    <recommendedName>
        <fullName evidence="4">Phage holin family protein</fullName>
    </recommendedName>
</protein>
<sequence length="140" mass="15961">MNEHETHAHSQAEEDAEKVPDDVLLKQALESWKRTFTSYENKWHASRRLVLADASVSLKALFICLISVLLLAGVVMTIWIVINIGIAYGLSQAGLFWYWVFATILIFNFVLLFALIHIFKQAKQAIPLRESINAFFSHAE</sequence>
<keyword evidence="1" id="KW-0472">Membrane</keyword>
<evidence type="ECO:0000313" key="2">
    <source>
        <dbReference type="EMBL" id="MER2493469.1"/>
    </source>
</evidence>
<keyword evidence="1" id="KW-1133">Transmembrane helix</keyword>